<protein>
    <submittedName>
        <fullName evidence="1">Uncharacterized protein</fullName>
    </submittedName>
</protein>
<dbReference type="Proteomes" id="UP000054324">
    <property type="component" value="Unassembled WGS sequence"/>
</dbReference>
<reference evidence="1 2" key="1">
    <citation type="submission" date="2013-11" db="EMBL/GenBank/DDBJ databases">
        <title>Opisthorchis viverrini - life in the bile duct.</title>
        <authorList>
            <person name="Young N.D."/>
            <person name="Nagarajan N."/>
            <person name="Lin S.J."/>
            <person name="Korhonen P.K."/>
            <person name="Jex A.R."/>
            <person name="Hall R.S."/>
            <person name="Safavi-Hemami H."/>
            <person name="Kaewkong W."/>
            <person name="Bertrand D."/>
            <person name="Gao S."/>
            <person name="Seet Q."/>
            <person name="Wongkham S."/>
            <person name="Teh B.T."/>
            <person name="Wongkham C."/>
            <person name="Intapan P.M."/>
            <person name="Maleewong W."/>
            <person name="Yang X."/>
            <person name="Hu M."/>
            <person name="Wang Z."/>
            <person name="Hofmann A."/>
            <person name="Sternberg P.W."/>
            <person name="Tan P."/>
            <person name="Wang J."/>
            <person name="Gasser R.B."/>
        </authorList>
    </citation>
    <scope>NUCLEOTIDE SEQUENCE [LARGE SCALE GENOMIC DNA]</scope>
</reference>
<dbReference type="KEGG" id="ovi:T265_09783"/>
<sequence>MSQYIFIKETTHKVVEISSTAHDRFRPSCGSSALDHFGAQLPCHQNEARGLRYCQVAQAQTEEVERQRSGLNHGPSGQ</sequence>
<gene>
    <name evidence="1" type="ORF">T265_09783</name>
</gene>
<name>A0A075A3Q4_OPIVI</name>
<dbReference type="EMBL" id="KL596924">
    <property type="protein sequence ID" value="KER22029.1"/>
    <property type="molecule type" value="Genomic_DNA"/>
</dbReference>
<dbReference type="CTD" id="20323951"/>
<accession>A0A075A3Q4</accession>
<evidence type="ECO:0000313" key="1">
    <source>
        <dbReference type="EMBL" id="KER22029.1"/>
    </source>
</evidence>
<dbReference type="RefSeq" id="XP_009174221.1">
    <property type="nucleotide sequence ID" value="XM_009175957.1"/>
</dbReference>
<organism evidence="1 2">
    <name type="scientific">Opisthorchis viverrini</name>
    <name type="common">Southeast Asian liver fluke</name>
    <dbReference type="NCBI Taxonomy" id="6198"/>
    <lineage>
        <taxon>Eukaryota</taxon>
        <taxon>Metazoa</taxon>
        <taxon>Spiralia</taxon>
        <taxon>Lophotrochozoa</taxon>
        <taxon>Platyhelminthes</taxon>
        <taxon>Trematoda</taxon>
        <taxon>Digenea</taxon>
        <taxon>Opisthorchiida</taxon>
        <taxon>Opisthorchiata</taxon>
        <taxon>Opisthorchiidae</taxon>
        <taxon>Opisthorchis</taxon>
    </lineage>
</organism>
<dbReference type="AlphaFoldDB" id="A0A075A3Q4"/>
<dbReference type="GeneID" id="20323951"/>
<evidence type="ECO:0000313" key="2">
    <source>
        <dbReference type="Proteomes" id="UP000054324"/>
    </source>
</evidence>
<proteinExistence type="predicted"/>
<keyword evidence="2" id="KW-1185">Reference proteome</keyword>
<dbReference type="OrthoDB" id="419198at2759"/>